<name>A0ABU2QB76_9ACTN</name>
<dbReference type="EMBL" id="JAVRFB010000004">
    <property type="protein sequence ID" value="MDT0401697.1"/>
    <property type="molecule type" value="Genomic_DNA"/>
</dbReference>
<evidence type="ECO:0000256" key="1">
    <source>
        <dbReference type="SAM" id="MobiDB-lite"/>
    </source>
</evidence>
<comment type="caution">
    <text evidence="2">The sequence shown here is derived from an EMBL/GenBank/DDBJ whole genome shotgun (WGS) entry which is preliminary data.</text>
</comment>
<feature type="region of interest" description="Disordered" evidence="1">
    <location>
        <begin position="102"/>
        <end position="155"/>
    </location>
</feature>
<evidence type="ECO:0000313" key="2">
    <source>
        <dbReference type="EMBL" id="MDT0401697.1"/>
    </source>
</evidence>
<feature type="compositionally biased region" description="Polar residues" evidence="1">
    <location>
        <begin position="1"/>
        <end position="21"/>
    </location>
</feature>
<evidence type="ECO:0000313" key="3">
    <source>
        <dbReference type="Proteomes" id="UP001180503"/>
    </source>
</evidence>
<gene>
    <name evidence="2" type="ORF">RM528_07500</name>
</gene>
<dbReference type="RefSeq" id="WP_311709564.1">
    <property type="nucleotide sequence ID" value="NZ_JAVRFB010000004.1"/>
</dbReference>
<organism evidence="2 3">
    <name type="scientific">Streptomyces edwardsiae</name>
    <dbReference type="NCBI Taxonomy" id="3075527"/>
    <lineage>
        <taxon>Bacteria</taxon>
        <taxon>Bacillati</taxon>
        <taxon>Actinomycetota</taxon>
        <taxon>Actinomycetes</taxon>
        <taxon>Kitasatosporales</taxon>
        <taxon>Streptomycetaceae</taxon>
        <taxon>Streptomyces</taxon>
    </lineage>
</organism>
<feature type="compositionally biased region" description="Low complexity" evidence="1">
    <location>
        <begin position="119"/>
        <end position="141"/>
    </location>
</feature>
<feature type="region of interest" description="Disordered" evidence="1">
    <location>
        <begin position="1"/>
        <end position="43"/>
    </location>
</feature>
<proteinExistence type="predicted"/>
<sequence length="175" mass="18865">MVRRSQSSNPRSVVVLTSGTDWGTRAAGQRRSSGAESEIPRRQPAKIKALRQALHLARTAIGKKNWHAARHGLSRARALTNALPPGVAVREREQLSELRKKYAARDTPAAKNARQAKTAPAKRVGAKKPAPAAKKPTARKPGPAPAPVPVPVRDLGDRFINREALGYGAEGSRTR</sequence>
<reference evidence="3" key="1">
    <citation type="submission" date="2023-07" db="EMBL/GenBank/DDBJ databases">
        <title>30 novel species of actinomycetes from the DSMZ collection.</title>
        <authorList>
            <person name="Nouioui I."/>
        </authorList>
    </citation>
    <scope>NUCLEOTIDE SEQUENCE [LARGE SCALE GENOMIC DNA]</scope>
    <source>
        <strain evidence="3">DSM 41635</strain>
    </source>
</reference>
<accession>A0ABU2QB76</accession>
<dbReference type="Proteomes" id="UP001180503">
    <property type="component" value="Unassembled WGS sequence"/>
</dbReference>
<evidence type="ECO:0008006" key="4">
    <source>
        <dbReference type="Google" id="ProtNLM"/>
    </source>
</evidence>
<protein>
    <recommendedName>
        <fullName evidence="4">CHAD domain-containing protein</fullName>
    </recommendedName>
</protein>